<dbReference type="RefSeq" id="WP_016348369.1">
    <property type="nucleotide sequence ID" value="NC_021289.1"/>
</dbReference>
<evidence type="ECO:0000256" key="1">
    <source>
        <dbReference type="SAM" id="MobiDB-lite"/>
    </source>
</evidence>
<feature type="compositionally biased region" description="Polar residues" evidence="1">
    <location>
        <begin position="44"/>
        <end position="61"/>
    </location>
</feature>
<dbReference type="EMBL" id="AP013061">
    <property type="protein sequence ID" value="BAN27660.1"/>
    <property type="molecule type" value="Genomic_DNA"/>
</dbReference>
<dbReference type="HOGENOM" id="CLU_187451_0_0_4"/>
<reference evidence="3 4" key="1">
    <citation type="journal article" date="2013" name="Genome Announc.">
        <title>Complete Genome Sequence of Burkholderia sp. Strain RPE64, Bacterial Symbiont of the Bean Bug Riptortus pedestris.</title>
        <authorList>
            <person name="Shibata T.F."/>
            <person name="Maeda T."/>
            <person name="Nikoh N."/>
            <person name="Yamaguchi K."/>
            <person name="Oshima K."/>
            <person name="Hattori M."/>
            <person name="Nishiyama T."/>
            <person name="Hasebe M."/>
            <person name="Fukatsu T."/>
            <person name="Kikuchi Y."/>
            <person name="Shigenobu S."/>
        </authorList>
    </citation>
    <scope>NUCLEOTIDE SEQUENCE [LARGE SCALE GENOMIC DNA]</scope>
    <source>
        <plasmid evidence="3 4">p1</plasmid>
    </source>
</reference>
<keyword evidence="4" id="KW-1185">Reference proteome</keyword>
<sequence>MFKKIVTAAVIAVSAVAAGSAFASSGYGPAPHYDPLAGAPASQRGVSAQTIANESGASKAQEQAYGGMGDSFSQSGARGASTGDVARLFAHH</sequence>
<dbReference type="OrthoDB" id="9133844at2"/>
<feature type="region of interest" description="Disordered" evidence="1">
    <location>
        <begin position="35"/>
        <end position="80"/>
    </location>
</feature>
<keyword evidence="3" id="KW-0614">Plasmid</keyword>
<dbReference type="PATRIC" id="fig|758793.3.peg.5868"/>
<proteinExistence type="predicted"/>
<keyword evidence="2" id="KW-0732">Signal</keyword>
<dbReference type="Proteomes" id="UP000013966">
    <property type="component" value="Plasmid p1"/>
</dbReference>
<evidence type="ECO:0000256" key="2">
    <source>
        <dbReference type="SAM" id="SignalP"/>
    </source>
</evidence>
<reference evidence="3 4" key="2">
    <citation type="journal article" date="2018" name="Int. J. Syst. Evol. Microbiol.">
        <title>Burkholderia insecticola sp. nov., a gut symbiotic bacterium of the bean bug Riptortus pedestris.</title>
        <authorList>
            <person name="Takeshita K."/>
            <person name="Tamaki H."/>
            <person name="Ohbayashi T."/>
            <person name="Meng X.-Y."/>
            <person name="Sone T."/>
            <person name="Mitani Y."/>
            <person name="Peeters C."/>
            <person name="Kikuchi Y."/>
            <person name="Vandamme P."/>
        </authorList>
    </citation>
    <scope>NUCLEOTIDE SEQUENCE [LARGE SCALE GENOMIC DNA]</scope>
    <source>
        <strain evidence="3">RPE64</strain>
        <plasmid evidence="3 4">p1</plasmid>
    </source>
</reference>
<name>R4X0G1_9BURK</name>
<accession>R4X0G1</accession>
<feature type="chain" id="PRO_5004373004" evidence="2">
    <location>
        <begin position="24"/>
        <end position="92"/>
    </location>
</feature>
<geneLocation type="plasmid" evidence="3 4">
    <name>p1</name>
</geneLocation>
<feature type="signal peptide" evidence="2">
    <location>
        <begin position="1"/>
        <end position="23"/>
    </location>
</feature>
<dbReference type="AlphaFoldDB" id="R4X0G1"/>
<evidence type="ECO:0000313" key="3">
    <source>
        <dbReference type="EMBL" id="BAN27660.1"/>
    </source>
</evidence>
<gene>
    <name evidence="3" type="ORF">BRPE64_DCDS07240</name>
</gene>
<protein>
    <submittedName>
        <fullName evidence="3">Uncharacterized protein</fullName>
    </submittedName>
</protein>
<dbReference type="KEGG" id="buo:BRPE64_DCDS07240"/>
<organism evidence="3 4">
    <name type="scientific">Caballeronia insecticola</name>
    <dbReference type="NCBI Taxonomy" id="758793"/>
    <lineage>
        <taxon>Bacteria</taxon>
        <taxon>Pseudomonadati</taxon>
        <taxon>Pseudomonadota</taxon>
        <taxon>Betaproteobacteria</taxon>
        <taxon>Burkholderiales</taxon>
        <taxon>Burkholderiaceae</taxon>
        <taxon>Caballeronia</taxon>
    </lineage>
</organism>
<evidence type="ECO:0000313" key="4">
    <source>
        <dbReference type="Proteomes" id="UP000013966"/>
    </source>
</evidence>